<evidence type="ECO:0000313" key="2">
    <source>
        <dbReference type="Proteomes" id="UP000018838"/>
    </source>
</evidence>
<proteinExistence type="predicted"/>
<gene>
    <name evidence="1" type="ORF">Loa_01246</name>
</gene>
<protein>
    <submittedName>
        <fullName evidence="1">Uncharacterized protein</fullName>
    </submittedName>
</protein>
<accession>W0BAE1</accession>
<reference evidence="1 2" key="1">
    <citation type="journal article" date="2013" name="Int. J. Med. Microbiol.">
        <title>Legionella oakridgensis ATCC 33761 genome sequence and phenotypic characterization reveals its replication capacity in amoebae.</title>
        <authorList>
            <person name="Brzuszkiewicz E."/>
            <person name="Schulz T."/>
            <person name="Rydzewski K."/>
            <person name="Daniel R."/>
            <person name="Gillmaier N."/>
            <person name="Dittmann C."/>
            <person name="Holland G."/>
            <person name="Schunder E."/>
            <person name="Lautner M."/>
            <person name="Eisenreich W."/>
            <person name="Luck C."/>
            <person name="Heuner K."/>
        </authorList>
    </citation>
    <scope>NUCLEOTIDE SEQUENCE [LARGE SCALE GENOMIC DNA]</scope>
    <source>
        <strain>OR-10</strain>
        <strain evidence="2">ATCC 33761</strain>
    </source>
</reference>
<dbReference type="EMBL" id="CP004006">
    <property type="protein sequence ID" value="AHE66800.1"/>
    <property type="molecule type" value="Genomic_DNA"/>
</dbReference>
<dbReference type="AlphaFoldDB" id="W0BAE1"/>
<keyword evidence="2" id="KW-1185">Reference proteome</keyword>
<sequence length="32" mass="3880">MSLGLLFKRQLQRETLLITRQLRFIVNAILFF</sequence>
<dbReference type="KEGG" id="lok:Loa_01246"/>
<organism evidence="1 2">
    <name type="scientific">Legionella oakridgensis ATCC 33761 = DSM 21215</name>
    <dbReference type="NCBI Taxonomy" id="1268635"/>
    <lineage>
        <taxon>Bacteria</taxon>
        <taxon>Pseudomonadati</taxon>
        <taxon>Pseudomonadota</taxon>
        <taxon>Gammaproteobacteria</taxon>
        <taxon>Legionellales</taxon>
        <taxon>Legionellaceae</taxon>
        <taxon>Legionella</taxon>
    </lineage>
</organism>
<evidence type="ECO:0000313" key="1">
    <source>
        <dbReference type="EMBL" id="AHE66800.1"/>
    </source>
</evidence>
<dbReference type="Proteomes" id="UP000018838">
    <property type="component" value="Chromosome"/>
</dbReference>
<dbReference type="HOGENOM" id="CLU_3390070_0_0_6"/>
<name>W0BAE1_9GAMM</name>